<gene>
    <name evidence="3" type="ORF">TSA66_00670</name>
    <name evidence="1" type="ORF">TSA66_14025</name>
    <name evidence="2" type="ORF">TSA66_16360</name>
</gene>
<dbReference type="AlphaFoldDB" id="A0A0C2C195"/>
<sequence>MADVLLTQWRASRLTLISNTVLRAFAQVAYVLQALANEATLLEAQRKALDAAQSTRDLTQQSYQAEQTCFPQVIEAQRLDQQARLGDARAKAQRYLDTLQLFAVVLGDAQAEAAPPGTAP</sequence>
<evidence type="ECO:0000313" key="2">
    <source>
        <dbReference type="EMBL" id="KIF82017.1"/>
    </source>
</evidence>
<dbReference type="Gene3D" id="1.20.1600.10">
    <property type="entry name" value="Outer membrane efflux proteins (OEP)"/>
    <property type="match status" value="1"/>
</dbReference>
<evidence type="ECO:0000313" key="1">
    <source>
        <dbReference type="EMBL" id="KIF81656.1"/>
    </source>
</evidence>
<accession>A0A0C2C195</accession>
<protein>
    <recommendedName>
        <fullName evidence="5">RND transporter</fullName>
    </recommendedName>
</protein>
<dbReference type="STRING" id="709839.TSA66_00670"/>
<dbReference type="OrthoDB" id="9770517at2"/>
<dbReference type="SUPFAM" id="SSF56954">
    <property type="entry name" value="Outer membrane efflux proteins (OEP)"/>
    <property type="match status" value="1"/>
</dbReference>
<evidence type="ECO:0000313" key="3">
    <source>
        <dbReference type="EMBL" id="KIF84096.1"/>
    </source>
</evidence>
<evidence type="ECO:0000313" key="4">
    <source>
        <dbReference type="Proteomes" id="UP000031572"/>
    </source>
</evidence>
<reference evidence="3 4" key="1">
    <citation type="submission" date="2014-12" db="EMBL/GenBank/DDBJ databases">
        <title>Denitrispirillum autotrophicum gen. nov., sp. nov., Denitrifying, Facultatively Autotrophic Bacteria Isolated from Rice Paddy Soil.</title>
        <authorList>
            <person name="Ishii S."/>
            <person name="Ashida N."/>
            <person name="Ohno H."/>
            <person name="Otsuka S."/>
            <person name="Yokota A."/>
            <person name="Senoo K."/>
        </authorList>
    </citation>
    <scope>NUCLEOTIDE SEQUENCE [LARGE SCALE GENOMIC DNA]</scope>
    <source>
        <strain evidence="3 4">TSA66</strain>
    </source>
</reference>
<dbReference type="Proteomes" id="UP000031572">
    <property type="component" value="Unassembled WGS sequence"/>
</dbReference>
<dbReference type="EMBL" id="JWJG01000028">
    <property type="protein sequence ID" value="KIF82017.1"/>
    <property type="molecule type" value="Genomic_DNA"/>
</dbReference>
<comment type="caution">
    <text evidence="3">The sequence shown here is derived from an EMBL/GenBank/DDBJ whole genome shotgun (WGS) entry which is preliminary data.</text>
</comment>
<dbReference type="EMBL" id="JWJG01000007">
    <property type="protein sequence ID" value="KIF84096.1"/>
    <property type="molecule type" value="Genomic_DNA"/>
</dbReference>
<name>A0A0C2C195_9BURK</name>
<dbReference type="EMBL" id="JWJG01000028">
    <property type="protein sequence ID" value="KIF81656.1"/>
    <property type="molecule type" value="Genomic_DNA"/>
</dbReference>
<dbReference type="RefSeq" id="WP_040038563.1">
    <property type="nucleotide sequence ID" value="NZ_JWJG01000007.1"/>
</dbReference>
<evidence type="ECO:0008006" key="5">
    <source>
        <dbReference type="Google" id="ProtNLM"/>
    </source>
</evidence>
<proteinExistence type="predicted"/>
<keyword evidence="4" id="KW-1185">Reference proteome</keyword>
<organism evidence="3 4">
    <name type="scientific">Noviherbaspirillum autotrophicum</name>
    <dbReference type="NCBI Taxonomy" id="709839"/>
    <lineage>
        <taxon>Bacteria</taxon>
        <taxon>Pseudomonadati</taxon>
        <taxon>Pseudomonadota</taxon>
        <taxon>Betaproteobacteria</taxon>
        <taxon>Burkholderiales</taxon>
        <taxon>Oxalobacteraceae</taxon>
        <taxon>Noviherbaspirillum</taxon>
    </lineage>
</organism>